<organism evidence="1 2">
    <name type="scientific">Orenia metallireducens</name>
    <dbReference type="NCBI Taxonomy" id="1413210"/>
    <lineage>
        <taxon>Bacteria</taxon>
        <taxon>Bacillati</taxon>
        <taxon>Bacillota</taxon>
        <taxon>Clostridia</taxon>
        <taxon>Halanaerobiales</taxon>
        <taxon>Halobacteroidaceae</taxon>
        <taxon>Orenia</taxon>
    </lineage>
</organism>
<reference evidence="1 2" key="2">
    <citation type="submission" date="2016-08" db="EMBL/GenBank/DDBJ databases">
        <title>Orenia metallireducens sp. nov. strain Z6, a Novel Metal-reducing Firmicute from the Deep Subsurface.</title>
        <authorList>
            <person name="Maxim B.I."/>
            <person name="Kenneth K."/>
            <person name="Flynn T.M."/>
            <person name="Oloughlin E.J."/>
            <person name="Locke R.A."/>
            <person name="Weber J.R."/>
            <person name="Egan S.M."/>
            <person name="Mackie R.I."/>
            <person name="Cann I.K."/>
        </authorList>
    </citation>
    <scope>NUCLEOTIDE SEQUENCE [LARGE SCALE GENOMIC DNA]</scope>
    <source>
        <strain evidence="1 2">Z6</strain>
    </source>
</reference>
<dbReference type="Proteomes" id="UP000093514">
    <property type="component" value="Unassembled WGS sequence"/>
</dbReference>
<dbReference type="EMBL" id="LWDV01000007">
    <property type="protein sequence ID" value="OCL27779.1"/>
    <property type="molecule type" value="Genomic_DNA"/>
</dbReference>
<dbReference type="OrthoDB" id="2112491at2"/>
<name>A0A1C0ABL9_9FIRM</name>
<dbReference type="RefSeq" id="WP_068715865.1">
    <property type="nucleotide sequence ID" value="NZ_LWDV01000007.1"/>
</dbReference>
<sequence>MSSYDEQISQNLEAIDQLHQEYNDLAEALQVINKTSSKTYGISLRFVPKKGIYSIENGWLKPLDSLPSIDDIIELKFIDKVAEDRKLKITYKNGEVFIID</sequence>
<evidence type="ECO:0000313" key="2">
    <source>
        <dbReference type="Proteomes" id="UP000093514"/>
    </source>
</evidence>
<keyword evidence="2" id="KW-1185">Reference proteome</keyword>
<dbReference type="AlphaFoldDB" id="A0A1C0ABL9"/>
<accession>A0A1C0ABL9</accession>
<reference evidence="2" key="1">
    <citation type="submission" date="2016-07" db="EMBL/GenBank/DDBJ databases">
        <authorList>
            <person name="Florea S."/>
            <person name="Webb J.S."/>
            <person name="Jaromczyk J."/>
            <person name="Schardl C.L."/>
        </authorList>
    </citation>
    <scope>NUCLEOTIDE SEQUENCE [LARGE SCALE GENOMIC DNA]</scope>
    <source>
        <strain evidence="2">Z6</strain>
    </source>
</reference>
<gene>
    <name evidence="1" type="ORF">U472_04300</name>
</gene>
<evidence type="ECO:0000313" key="1">
    <source>
        <dbReference type="EMBL" id="OCL27779.1"/>
    </source>
</evidence>
<proteinExistence type="predicted"/>
<comment type="caution">
    <text evidence="1">The sequence shown here is derived from an EMBL/GenBank/DDBJ whole genome shotgun (WGS) entry which is preliminary data.</text>
</comment>
<protein>
    <submittedName>
        <fullName evidence="1">Uncharacterized protein</fullName>
    </submittedName>
</protein>